<name>A0ABQ4KD36_9BACI</name>
<reference evidence="2 3" key="1">
    <citation type="submission" date="2021-03" db="EMBL/GenBank/DDBJ databases">
        <title>Antimicrobial resistance genes in bacteria isolated from Japanese honey, and their potential for conferring macrolide and lincosamide resistance in the American foulbrood pathogen Paenibacillus larvae.</title>
        <authorList>
            <person name="Okamoto M."/>
            <person name="Kumagai M."/>
            <person name="Kanamori H."/>
            <person name="Takamatsu D."/>
        </authorList>
    </citation>
    <scope>NUCLEOTIDE SEQUENCE [LARGE SCALE GENOMIC DNA]</scope>
    <source>
        <strain evidence="2 3">J8TS2</strain>
    </source>
</reference>
<sequence>MHTLGMDERGIHIDKQSSKDFNRPQYQAAVEAMEKSNIGRLRNMK</sequence>
<gene>
    <name evidence="2" type="ORF">J8TS2_01410</name>
</gene>
<proteinExistence type="predicted"/>
<feature type="region of interest" description="Disordered" evidence="1">
    <location>
        <begin position="1"/>
        <end position="21"/>
    </location>
</feature>
<evidence type="ECO:0000313" key="2">
    <source>
        <dbReference type="EMBL" id="GIN55822.1"/>
    </source>
</evidence>
<dbReference type="EMBL" id="BORB01000001">
    <property type="protein sequence ID" value="GIN55822.1"/>
    <property type="molecule type" value="Genomic_DNA"/>
</dbReference>
<evidence type="ECO:0000256" key="1">
    <source>
        <dbReference type="SAM" id="MobiDB-lite"/>
    </source>
</evidence>
<comment type="caution">
    <text evidence="2">The sequence shown here is derived from an EMBL/GenBank/DDBJ whole genome shotgun (WGS) entry which is preliminary data.</text>
</comment>
<keyword evidence="3" id="KW-1185">Reference proteome</keyword>
<organism evidence="2 3">
    <name type="scientific">Lederbergia ruris</name>
    <dbReference type="NCBI Taxonomy" id="217495"/>
    <lineage>
        <taxon>Bacteria</taxon>
        <taxon>Bacillati</taxon>
        <taxon>Bacillota</taxon>
        <taxon>Bacilli</taxon>
        <taxon>Bacillales</taxon>
        <taxon>Bacillaceae</taxon>
        <taxon>Lederbergia</taxon>
    </lineage>
</organism>
<evidence type="ECO:0000313" key="3">
    <source>
        <dbReference type="Proteomes" id="UP000679950"/>
    </source>
</evidence>
<accession>A0ABQ4KD36</accession>
<dbReference type="Proteomes" id="UP000679950">
    <property type="component" value="Unassembled WGS sequence"/>
</dbReference>
<protein>
    <submittedName>
        <fullName evidence="2">Uncharacterized protein</fullName>
    </submittedName>
</protein>